<name>A0A9W5TAV7_BABOV</name>
<reference evidence="1" key="1">
    <citation type="submission" date="2019-12" db="EMBL/GenBank/DDBJ databases">
        <title>Genome sequence of Babesia ovis.</title>
        <authorList>
            <person name="Yamagishi J."/>
            <person name="Sevinc F."/>
            <person name="Xuan X."/>
        </authorList>
    </citation>
    <scope>NUCLEOTIDE SEQUENCE</scope>
    <source>
        <strain evidence="1">Selcuk</strain>
    </source>
</reference>
<evidence type="ECO:0000313" key="2">
    <source>
        <dbReference type="Proteomes" id="UP001057455"/>
    </source>
</evidence>
<dbReference type="GO" id="GO:0005840">
    <property type="term" value="C:ribosome"/>
    <property type="evidence" value="ECO:0007669"/>
    <property type="project" value="UniProtKB-KW"/>
</dbReference>
<comment type="caution">
    <text evidence="1">The sequence shown here is derived from an EMBL/GenBank/DDBJ whole genome shotgun (WGS) entry which is preliminary data.</text>
</comment>
<organism evidence="1 2">
    <name type="scientific">Babesia ovis</name>
    <dbReference type="NCBI Taxonomy" id="5869"/>
    <lineage>
        <taxon>Eukaryota</taxon>
        <taxon>Sar</taxon>
        <taxon>Alveolata</taxon>
        <taxon>Apicomplexa</taxon>
        <taxon>Aconoidasida</taxon>
        <taxon>Piroplasmida</taxon>
        <taxon>Babesiidae</taxon>
        <taxon>Babesia</taxon>
    </lineage>
</organism>
<keyword evidence="1" id="KW-0689">Ribosomal protein</keyword>
<dbReference type="EMBL" id="BLIY01000003">
    <property type="protein sequence ID" value="GFE53087.1"/>
    <property type="molecule type" value="Genomic_DNA"/>
</dbReference>
<protein>
    <submittedName>
        <fullName evidence="1">Small subunit ribosomal protein S6e, putative</fullName>
    </submittedName>
</protein>
<sequence>MKSLLDHCLEQFCITRFNGITLVPPPLVERQPLTYHASHWIDPSVPHSVRVRSLLHSLDLVGSRVGMGLDTLGGLVLLQHLEVGLHVLSRCLLTLDAKSDASAFTLDPLGSHEPLDLWSPGLVAPFNLAPDDVLADIILGAEVKEFADLRSPLGTEPAGSVLISETGDFLGSLLDNHQVEDGEVGGGDAAAHRLTAHLTGPPRAVALHSLLQQKPYTASGENTLHHGKSLLVVTTRYFENVALELVTERITGNLGSHTLFIKWEQAFFIVDLHGLLHTRVRVRQVELHLDHTPENLPTSISRAKCVC</sequence>
<accession>A0A9W5TAV7</accession>
<dbReference type="AlphaFoldDB" id="A0A9W5TAV7"/>
<gene>
    <name evidence="1" type="ORF">BaOVIS_004910</name>
</gene>
<dbReference type="OrthoDB" id="7985542at2759"/>
<dbReference type="Proteomes" id="UP001057455">
    <property type="component" value="Unassembled WGS sequence"/>
</dbReference>
<keyword evidence="1" id="KW-0687">Ribonucleoprotein</keyword>
<proteinExistence type="predicted"/>
<evidence type="ECO:0000313" key="1">
    <source>
        <dbReference type="EMBL" id="GFE53087.1"/>
    </source>
</evidence>
<keyword evidence="2" id="KW-1185">Reference proteome</keyword>